<organism evidence="2 3">
    <name type="scientific">Lunasporangiospora selenospora</name>
    <dbReference type="NCBI Taxonomy" id="979761"/>
    <lineage>
        <taxon>Eukaryota</taxon>
        <taxon>Fungi</taxon>
        <taxon>Fungi incertae sedis</taxon>
        <taxon>Mucoromycota</taxon>
        <taxon>Mortierellomycotina</taxon>
        <taxon>Mortierellomycetes</taxon>
        <taxon>Mortierellales</taxon>
        <taxon>Mortierellaceae</taxon>
        <taxon>Lunasporangiospora</taxon>
    </lineage>
</organism>
<feature type="signal peptide" evidence="1">
    <location>
        <begin position="1"/>
        <end position="34"/>
    </location>
</feature>
<name>A0A9P6KBN8_9FUNG</name>
<reference evidence="2" key="1">
    <citation type="journal article" date="2020" name="Fungal Divers.">
        <title>Resolving the Mortierellaceae phylogeny through synthesis of multi-gene phylogenetics and phylogenomics.</title>
        <authorList>
            <person name="Vandepol N."/>
            <person name="Liber J."/>
            <person name="Desiro A."/>
            <person name="Na H."/>
            <person name="Kennedy M."/>
            <person name="Barry K."/>
            <person name="Grigoriev I.V."/>
            <person name="Miller A.N."/>
            <person name="O'Donnell K."/>
            <person name="Stajich J.E."/>
            <person name="Bonito G."/>
        </authorList>
    </citation>
    <scope>NUCLEOTIDE SEQUENCE</scope>
    <source>
        <strain evidence="2">KOD1015</strain>
    </source>
</reference>
<sequence length="146" mass="16240">MVPSSMSTSNNSWSLKSCLKVVFVFTVLSHAAIADACSSSTLTVEWKDESDYYCNGRKCGGSVKMDMTYTLNIRDRYNKGFSKRINGKTSPNNSSKLCSGDGVFCVQFHNINDVDFYYAGTSKKYRGSNFNNGNSLHGSAHYWDCL</sequence>
<proteinExistence type="predicted"/>
<gene>
    <name evidence="2" type="ORF">BGW38_004980</name>
</gene>
<keyword evidence="1" id="KW-0732">Signal</keyword>
<accession>A0A9P6KBN8</accession>
<protein>
    <recommendedName>
        <fullName evidence="4">Secreted protein</fullName>
    </recommendedName>
</protein>
<evidence type="ECO:0000313" key="2">
    <source>
        <dbReference type="EMBL" id="KAF9578966.1"/>
    </source>
</evidence>
<dbReference type="Proteomes" id="UP000780801">
    <property type="component" value="Unassembled WGS sequence"/>
</dbReference>
<evidence type="ECO:0000313" key="3">
    <source>
        <dbReference type="Proteomes" id="UP000780801"/>
    </source>
</evidence>
<comment type="caution">
    <text evidence="2">The sequence shown here is derived from an EMBL/GenBank/DDBJ whole genome shotgun (WGS) entry which is preliminary data.</text>
</comment>
<dbReference type="EMBL" id="JAABOA010003161">
    <property type="protein sequence ID" value="KAF9578966.1"/>
    <property type="molecule type" value="Genomic_DNA"/>
</dbReference>
<dbReference type="OrthoDB" id="2372280at2759"/>
<keyword evidence="3" id="KW-1185">Reference proteome</keyword>
<evidence type="ECO:0008006" key="4">
    <source>
        <dbReference type="Google" id="ProtNLM"/>
    </source>
</evidence>
<dbReference type="AlphaFoldDB" id="A0A9P6KBN8"/>
<feature type="chain" id="PRO_5040173811" description="Secreted protein" evidence="1">
    <location>
        <begin position="35"/>
        <end position="146"/>
    </location>
</feature>
<evidence type="ECO:0000256" key="1">
    <source>
        <dbReference type="SAM" id="SignalP"/>
    </source>
</evidence>